<dbReference type="NCBIfam" id="TIGR01430">
    <property type="entry name" value="aden_deam"/>
    <property type="match status" value="1"/>
</dbReference>
<evidence type="ECO:0000256" key="5">
    <source>
        <dbReference type="ARBA" id="ARBA00022801"/>
    </source>
</evidence>
<dbReference type="EC" id="3.5.4.4" evidence="3"/>
<dbReference type="Proteomes" id="UP001501442">
    <property type="component" value="Unassembled WGS sequence"/>
</dbReference>
<dbReference type="PANTHER" id="PTHR11409">
    <property type="entry name" value="ADENOSINE DEAMINASE"/>
    <property type="match status" value="1"/>
</dbReference>
<organism evidence="8 9">
    <name type="scientific">Actinoallomurus vinaceus</name>
    <dbReference type="NCBI Taxonomy" id="1080074"/>
    <lineage>
        <taxon>Bacteria</taxon>
        <taxon>Bacillati</taxon>
        <taxon>Actinomycetota</taxon>
        <taxon>Actinomycetes</taxon>
        <taxon>Streptosporangiales</taxon>
        <taxon>Thermomonosporaceae</taxon>
        <taxon>Actinoallomurus</taxon>
    </lineage>
</organism>
<dbReference type="Gene3D" id="3.20.20.140">
    <property type="entry name" value="Metal-dependent hydrolases"/>
    <property type="match status" value="1"/>
</dbReference>
<dbReference type="RefSeq" id="WP_345429829.1">
    <property type="nucleotide sequence ID" value="NZ_BAABHK010000002.1"/>
</dbReference>
<evidence type="ECO:0000256" key="6">
    <source>
        <dbReference type="ARBA" id="ARBA00022833"/>
    </source>
</evidence>
<evidence type="ECO:0000256" key="4">
    <source>
        <dbReference type="ARBA" id="ARBA00022723"/>
    </source>
</evidence>
<comment type="similarity">
    <text evidence="2">Belongs to the metallo-dependent hydrolases superfamily. Adenosine and AMP deaminases family.</text>
</comment>
<proteinExistence type="inferred from homology"/>
<keyword evidence="4" id="KW-0479">Metal-binding</keyword>
<evidence type="ECO:0000313" key="9">
    <source>
        <dbReference type="Proteomes" id="UP001501442"/>
    </source>
</evidence>
<evidence type="ECO:0000256" key="2">
    <source>
        <dbReference type="ARBA" id="ARBA00006676"/>
    </source>
</evidence>
<feature type="domain" description="Adenosine deaminase" evidence="7">
    <location>
        <begin position="5"/>
        <end position="307"/>
    </location>
</feature>
<reference evidence="9" key="1">
    <citation type="journal article" date="2019" name="Int. J. Syst. Evol. Microbiol.">
        <title>The Global Catalogue of Microorganisms (GCM) 10K type strain sequencing project: providing services to taxonomists for standard genome sequencing and annotation.</title>
        <authorList>
            <consortium name="The Broad Institute Genomics Platform"/>
            <consortium name="The Broad Institute Genome Sequencing Center for Infectious Disease"/>
            <person name="Wu L."/>
            <person name="Ma J."/>
        </authorList>
    </citation>
    <scope>NUCLEOTIDE SEQUENCE [LARGE SCALE GENOMIC DNA]</scope>
    <source>
        <strain evidence="9">JCM 17939</strain>
    </source>
</reference>
<sequence>MTGRIELHCHLDGSVRPETIRRLAAAQDLTLPGPVDKLAVAPPSCRTLPEYLGYIDIALDVLQRPEALHQVAVELVEDWAADGVGHGEVRFAPQLHQRAGLRLEEVLDAVDEGLVEGSRRWGVTTSLILCCLRHQPPRISAEVARLALDRRDVVAGLDLAGDETMPGAPHREAFDAAHAAGLPVTIHAGEAAGADSVWEALDVLGAQRIGHGVRSAEDPALLSRLRTDDIVLEMCPTSNVQTGAVTTPAAHPIDTLLRQGVPVTVSTDARTVSNTTLGREFESLRAMFGWTAAQERECQDNAGRGAFRAP</sequence>
<dbReference type="InterPro" id="IPR032466">
    <property type="entry name" value="Metal_Hydrolase"/>
</dbReference>
<keyword evidence="5" id="KW-0378">Hydrolase</keyword>
<dbReference type="Pfam" id="PF00962">
    <property type="entry name" value="A_deaminase"/>
    <property type="match status" value="1"/>
</dbReference>
<accession>A0ABP8U7E6</accession>
<dbReference type="PANTHER" id="PTHR11409:SF43">
    <property type="entry name" value="ADENOSINE DEAMINASE"/>
    <property type="match status" value="1"/>
</dbReference>
<dbReference type="InterPro" id="IPR006330">
    <property type="entry name" value="Ado/ade_deaminase"/>
</dbReference>
<dbReference type="InterPro" id="IPR001365">
    <property type="entry name" value="A_deaminase_dom"/>
</dbReference>
<keyword evidence="9" id="KW-1185">Reference proteome</keyword>
<dbReference type="CDD" id="cd01320">
    <property type="entry name" value="ADA"/>
    <property type="match status" value="1"/>
</dbReference>
<protein>
    <recommendedName>
        <fullName evidence="3">adenosine deaminase</fullName>
        <ecNumber evidence="3">3.5.4.4</ecNumber>
    </recommendedName>
</protein>
<keyword evidence="6" id="KW-0862">Zinc</keyword>
<comment type="cofactor">
    <cofactor evidence="1">
        <name>Zn(2+)</name>
        <dbReference type="ChEBI" id="CHEBI:29105"/>
    </cofactor>
</comment>
<comment type="caution">
    <text evidence="8">The sequence shown here is derived from an EMBL/GenBank/DDBJ whole genome shotgun (WGS) entry which is preliminary data.</text>
</comment>
<evidence type="ECO:0000256" key="3">
    <source>
        <dbReference type="ARBA" id="ARBA00012784"/>
    </source>
</evidence>
<evidence type="ECO:0000256" key="1">
    <source>
        <dbReference type="ARBA" id="ARBA00001947"/>
    </source>
</evidence>
<gene>
    <name evidence="8" type="primary">add_1</name>
    <name evidence="8" type="ORF">GCM10023196_014090</name>
</gene>
<name>A0ABP8U7E6_9ACTN</name>
<dbReference type="EMBL" id="BAABHK010000002">
    <property type="protein sequence ID" value="GAA4622333.1"/>
    <property type="molecule type" value="Genomic_DNA"/>
</dbReference>
<evidence type="ECO:0000259" key="7">
    <source>
        <dbReference type="Pfam" id="PF00962"/>
    </source>
</evidence>
<dbReference type="SUPFAM" id="SSF51556">
    <property type="entry name" value="Metallo-dependent hydrolases"/>
    <property type="match status" value="1"/>
</dbReference>
<evidence type="ECO:0000313" key="8">
    <source>
        <dbReference type="EMBL" id="GAA4622333.1"/>
    </source>
</evidence>